<reference evidence="2 3" key="1">
    <citation type="submission" date="2022-11" db="EMBL/GenBank/DDBJ databases">
        <authorList>
            <person name="Siebert D."/>
            <person name="Busche T."/>
            <person name="Saydam E."/>
            <person name="Kalinowski J."/>
            <person name="Ruckert C."/>
            <person name="Blombach B."/>
        </authorList>
    </citation>
    <scope>NUCLEOTIDE SEQUENCE [LARGE SCALE GENOMIC DNA]</scope>
    <source>
        <strain evidence="2 3">DSM 1083</strain>
    </source>
</reference>
<name>A0ABY8BLL9_AFICR</name>
<dbReference type="RefSeq" id="WP_275246506.1">
    <property type="nucleotide sequence ID" value="NZ_BAABDX010000001.1"/>
</dbReference>
<keyword evidence="1" id="KW-0732">Signal</keyword>
<feature type="chain" id="PRO_5046487512" description="DUF2510 domain-containing protein" evidence="1">
    <location>
        <begin position="26"/>
        <end position="72"/>
    </location>
</feature>
<dbReference type="Proteomes" id="UP001213907">
    <property type="component" value="Chromosome"/>
</dbReference>
<evidence type="ECO:0000313" key="3">
    <source>
        <dbReference type="Proteomes" id="UP001213907"/>
    </source>
</evidence>
<dbReference type="EMBL" id="CP113162">
    <property type="protein sequence ID" value="WEF50885.1"/>
    <property type="molecule type" value="Genomic_DNA"/>
</dbReference>
<organism evidence="2 3">
    <name type="scientific">Afipia carboxydohydrogena</name>
    <name type="common">Pseudomonas carboxydohydrogena</name>
    <dbReference type="NCBI Taxonomy" id="290"/>
    <lineage>
        <taxon>Bacteria</taxon>
        <taxon>Pseudomonadati</taxon>
        <taxon>Pseudomonadota</taxon>
        <taxon>Alphaproteobacteria</taxon>
        <taxon>Hyphomicrobiales</taxon>
        <taxon>Nitrobacteraceae</taxon>
        <taxon>Afipia</taxon>
    </lineage>
</organism>
<protein>
    <recommendedName>
        <fullName evidence="4">DUF2510 domain-containing protein</fullName>
    </recommendedName>
</protein>
<keyword evidence="3" id="KW-1185">Reference proteome</keyword>
<gene>
    <name evidence="2" type="ORF">AFIC_002440</name>
</gene>
<evidence type="ECO:0000256" key="1">
    <source>
        <dbReference type="SAM" id="SignalP"/>
    </source>
</evidence>
<evidence type="ECO:0008006" key="4">
    <source>
        <dbReference type="Google" id="ProtNLM"/>
    </source>
</evidence>
<sequence length="72" mass="7923">MKTLCALFVLASLSGLLADAMPVLAADLPDNRAPAPVYVPPPRVYAVPGCRLGTERWWDGYGWHIRSIQVCR</sequence>
<accession>A0ABY8BLL9</accession>
<evidence type="ECO:0000313" key="2">
    <source>
        <dbReference type="EMBL" id="WEF50885.1"/>
    </source>
</evidence>
<feature type="signal peptide" evidence="1">
    <location>
        <begin position="1"/>
        <end position="25"/>
    </location>
</feature>
<proteinExistence type="predicted"/>